<dbReference type="EMBL" id="VBOT01000072">
    <property type="protein sequence ID" value="TMQ51403.1"/>
    <property type="molecule type" value="Genomic_DNA"/>
</dbReference>
<keyword evidence="2" id="KW-0732">Signal</keyword>
<evidence type="ECO:0000256" key="1">
    <source>
        <dbReference type="ARBA" id="ARBA00010062"/>
    </source>
</evidence>
<dbReference type="AlphaFoldDB" id="A0A538SJ57"/>
<gene>
    <name evidence="4" type="ORF">E6K73_05975</name>
</gene>
<reference evidence="4 5" key="1">
    <citation type="journal article" date="2019" name="Nat. Microbiol.">
        <title>Mediterranean grassland soil C-N compound turnover is dependent on rainfall and depth, and is mediated by genomically divergent microorganisms.</title>
        <authorList>
            <person name="Diamond S."/>
            <person name="Andeer P.F."/>
            <person name="Li Z."/>
            <person name="Crits-Christoph A."/>
            <person name="Burstein D."/>
            <person name="Anantharaman K."/>
            <person name="Lane K.R."/>
            <person name="Thomas B.C."/>
            <person name="Pan C."/>
            <person name="Northen T.R."/>
            <person name="Banfield J.F."/>
        </authorList>
    </citation>
    <scope>NUCLEOTIDE SEQUENCE [LARGE SCALE GENOMIC DNA]</scope>
    <source>
        <strain evidence="4">WS_3</strain>
    </source>
</reference>
<dbReference type="PANTHER" id="PTHR30483">
    <property type="entry name" value="LEUCINE-SPECIFIC-BINDING PROTEIN"/>
    <property type="match status" value="1"/>
</dbReference>
<dbReference type="InterPro" id="IPR028081">
    <property type="entry name" value="Leu-bd"/>
</dbReference>
<dbReference type="InterPro" id="IPR028082">
    <property type="entry name" value="Peripla_BP_I"/>
</dbReference>
<sequence length="397" mass="42214">MRLNLTLAAALALVLSGCGSTPNEELVIGEYGSLTGNDATFGTSTKTGVEIALDELMAQHQDMIGGLKVKVVVEDDQGKPEEAATAVQKLVNQDRVIAVIGEVASSRSLAGAPICQAAGVPMITPSSTNPRVTQQGDYIFRMCFLDDFQASVVARFTALHLKLKKVAILKDVKNDYSVGLAKYFTDSFTALGGSIVAESDYSAGDQDFRGQLTAIKAKHPEAIFVPGYYTEVGLIARQSRELGIKVPLVGGDGWESAQLIGIGGSALNGCYYSNHWALDLPDPALQSFLATYKAKFHSDPDAIGGLAYDAANVLFTALQKLAEQDPDTFKGLSSTKAGSDLRKRATKKLRDLIATTTNFKGVTGTITLDENRNASKPAVVLEIKDGKKVYNTTIGPA</sequence>
<dbReference type="Pfam" id="PF13458">
    <property type="entry name" value="Peripla_BP_6"/>
    <property type="match status" value="1"/>
</dbReference>
<protein>
    <submittedName>
        <fullName evidence="4">ABC transporter substrate-binding protein</fullName>
    </submittedName>
</protein>
<proteinExistence type="inferred from homology"/>
<comment type="caution">
    <text evidence="4">The sequence shown here is derived from an EMBL/GenBank/DDBJ whole genome shotgun (WGS) entry which is preliminary data.</text>
</comment>
<accession>A0A538SJ57</accession>
<dbReference type="InterPro" id="IPR051010">
    <property type="entry name" value="BCAA_transport"/>
</dbReference>
<name>A0A538SJ57_UNCEI</name>
<dbReference type="PROSITE" id="PS51257">
    <property type="entry name" value="PROKAR_LIPOPROTEIN"/>
    <property type="match status" value="1"/>
</dbReference>
<dbReference type="PANTHER" id="PTHR30483:SF6">
    <property type="entry name" value="PERIPLASMIC BINDING PROTEIN OF ABC TRANSPORTER FOR NATURAL AMINO ACIDS"/>
    <property type="match status" value="1"/>
</dbReference>
<evidence type="ECO:0000313" key="5">
    <source>
        <dbReference type="Proteomes" id="UP000320184"/>
    </source>
</evidence>
<organism evidence="4 5">
    <name type="scientific">Eiseniibacteriota bacterium</name>
    <dbReference type="NCBI Taxonomy" id="2212470"/>
    <lineage>
        <taxon>Bacteria</taxon>
        <taxon>Candidatus Eiseniibacteriota</taxon>
    </lineage>
</organism>
<dbReference type="CDD" id="cd06347">
    <property type="entry name" value="PBP1_ABC_LivK_ligand_binding-like"/>
    <property type="match status" value="1"/>
</dbReference>
<dbReference type="Proteomes" id="UP000320184">
    <property type="component" value="Unassembled WGS sequence"/>
</dbReference>
<evidence type="ECO:0000313" key="4">
    <source>
        <dbReference type="EMBL" id="TMQ51403.1"/>
    </source>
</evidence>
<dbReference type="Gene3D" id="3.40.50.2300">
    <property type="match status" value="2"/>
</dbReference>
<evidence type="ECO:0000259" key="3">
    <source>
        <dbReference type="Pfam" id="PF13458"/>
    </source>
</evidence>
<comment type="similarity">
    <text evidence="1">Belongs to the leucine-binding protein family.</text>
</comment>
<feature type="domain" description="Leucine-binding protein" evidence="3">
    <location>
        <begin position="28"/>
        <end position="386"/>
    </location>
</feature>
<dbReference type="SUPFAM" id="SSF53822">
    <property type="entry name" value="Periplasmic binding protein-like I"/>
    <property type="match status" value="1"/>
</dbReference>
<evidence type="ECO:0000256" key="2">
    <source>
        <dbReference type="ARBA" id="ARBA00022729"/>
    </source>
</evidence>